<evidence type="ECO:0000259" key="13">
    <source>
        <dbReference type="Pfam" id="PF07992"/>
    </source>
</evidence>
<evidence type="ECO:0000256" key="5">
    <source>
        <dbReference type="ARBA" id="ARBA00022827"/>
    </source>
</evidence>
<gene>
    <name evidence="14" type="primary">lpd</name>
    <name evidence="14" type="ORF">SIID45300_01436</name>
</gene>
<feature type="domain" description="Pyridine nucleotide-disulphide oxidoreductase dimerisation" evidence="12">
    <location>
        <begin position="348"/>
        <end position="456"/>
    </location>
</feature>
<dbReference type="Pfam" id="PF02852">
    <property type="entry name" value="Pyr_redox_dim"/>
    <property type="match status" value="1"/>
</dbReference>
<dbReference type="Gene3D" id="3.30.390.30">
    <property type="match status" value="1"/>
</dbReference>
<dbReference type="SUPFAM" id="SSF51905">
    <property type="entry name" value="FAD/NAD(P)-binding domain"/>
    <property type="match status" value="1"/>
</dbReference>
<dbReference type="EMBL" id="BAAFGK010000004">
    <property type="protein sequence ID" value="GAB0057115.1"/>
    <property type="molecule type" value="Genomic_DNA"/>
</dbReference>
<comment type="similarity">
    <text evidence="1 11">Belongs to the class-I pyridine nucleotide-disulfide oxidoreductase family.</text>
</comment>
<evidence type="ECO:0000256" key="9">
    <source>
        <dbReference type="ARBA" id="ARBA00023284"/>
    </source>
</evidence>
<dbReference type="PANTHER" id="PTHR22912">
    <property type="entry name" value="DISULFIDE OXIDOREDUCTASE"/>
    <property type="match status" value="1"/>
</dbReference>
<dbReference type="InterPro" id="IPR001100">
    <property type="entry name" value="Pyr_nuc-diS_OxRdtase"/>
</dbReference>
<comment type="catalytic activity">
    <reaction evidence="10 11">
        <text>N(6)-[(R)-dihydrolipoyl]-L-lysyl-[protein] + NAD(+) = N(6)-[(R)-lipoyl]-L-lysyl-[protein] + NADH + H(+)</text>
        <dbReference type="Rhea" id="RHEA:15045"/>
        <dbReference type="Rhea" id="RHEA-COMP:10474"/>
        <dbReference type="Rhea" id="RHEA-COMP:10475"/>
        <dbReference type="ChEBI" id="CHEBI:15378"/>
        <dbReference type="ChEBI" id="CHEBI:57540"/>
        <dbReference type="ChEBI" id="CHEBI:57945"/>
        <dbReference type="ChEBI" id="CHEBI:83099"/>
        <dbReference type="ChEBI" id="CHEBI:83100"/>
        <dbReference type="EC" id="1.8.1.4"/>
    </reaction>
</comment>
<evidence type="ECO:0000256" key="1">
    <source>
        <dbReference type="ARBA" id="ARBA00007532"/>
    </source>
</evidence>
<dbReference type="InterPro" id="IPR036188">
    <property type="entry name" value="FAD/NAD-bd_sf"/>
</dbReference>
<dbReference type="PANTHER" id="PTHR22912:SF160">
    <property type="entry name" value="DIHYDROLIPOYL DEHYDROGENASE"/>
    <property type="match status" value="1"/>
</dbReference>
<evidence type="ECO:0000256" key="6">
    <source>
        <dbReference type="ARBA" id="ARBA00023002"/>
    </source>
</evidence>
<dbReference type="PRINTS" id="PR00411">
    <property type="entry name" value="PNDRDTASEI"/>
</dbReference>
<evidence type="ECO:0000256" key="2">
    <source>
        <dbReference type="ARBA" id="ARBA00012608"/>
    </source>
</evidence>
<keyword evidence="7 11" id="KW-0520">NAD</keyword>
<evidence type="ECO:0000313" key="14">
    <source>
        <dbReference type="EMBL" id="GAB0057115.1"/>
    </source>
</evidence>
<dbReference type="Gene3D" id="3.50.50.60">
    <property type="entry name" value="FAD/NAD(P)-binding domain"/>
    <property type="match status" value="2"/>
</dbReference>
<proteinExistence type="inferred from homology"/>
<reference evidence="14 15" key="2">
    <citation type="submission" date="2024-09" db="EMBL/GenBank/DDBJ databases">
        <title>Draft genome sequence of Candidatus Magnetaquicoccaceae bacterium FCR-1.</title>
        <authorList>
            <person name="Shimoshige H."/>
            <person name="Shimamura S."/>
            <person name="Taoka A."/>
            <person name="Kobayashi H."/>
            <person name="Maekawa T."/>
        </authorList>
    </citation>
    <scope>NUCLEOTIDE SEQUENCE [LARGE SCALE GENOMIC DNA]</scope>
    <source>
        <strain evidence="14 15">FCR-1</strain>
    </source>
</reference>
<evidence type="ECO:0000256" key="11">
    <source>
        <dbReference type="RuleBase" id="RU003692"/>
    </source>
</evidence>
<dbReference type="GO" id="GO:0004148">
    <property type="term" value="F:dihydrolipoyl dehydrogenase (NADH) activity"/>
    <property type="evidence" value="ECO:0007669"/>
    <property type="project" value="UniProtKB-EC"/>
</dbReference>
<keyword evidence="9 11" id="KW-0676">Redox-active center</keyword>
<comment type="cofactor">
    <cofactor evidence="11">
        <name>FAD</name>
        <dbReference type="ChEBI" id="CHEBI:57692"/>
    </cofactor>
    <text evidence="11">Binds 1 FAD per subunit.</text>
</comment>
<keyword evidence="6 11" id="KW-0560">Oxidoreductase</keyword>
<dbReference type="InterPro" id="IPR050151">
    <property type="entry name" value="Class-I_Pyr_Nuc-Dis_Oxidored"/>
</dbReference>
<keyword evidence="4 11" id="KW-0285">Flavoprotein</keyword>
<dbReference type="PROSITE" id="PS00076">
    <property type="entry name" value="PYRIDINE_REDOX_1"/>
    <property type="match status" value="1"/>
</dbReference>
<evidence type="ECO:0000256" key="3">
    <source>
        <dbReference type="ARBA" id="ARBA00016961"/>
    </source>
</evidence>
<dbReference type="InterPro" id="IPR006258">
    <property type="entry name" value="Lipoamide_DH"/>
</dbReference>
<evidence type="ECO:0000256" key="10">
    <source>
        <dbReference type="ARBA" id="ARBA00049187"/>
    </source>
</evidence>
<dbReference type="RefSeq" id="WP_420904822.1">
    <property type="nucleotide sequence ID" value="NZ_BAAFGK010000004.1"/>
</dbReference>
<dbReference type="PRINTS" id="PR00368">
    <property type="entry name" value="FADPNR"/>
</dbReference>
<evidence type="ECO:0000256" key="8">
    <source>
        <dbReference type="ARBA" id="ARBA00023157"/>
    </source>
</evidence>
<dbReference type="SUPFAM" id="SSF55424">
    <property type="entry name" value="FAD/NAD-linked reductases, dimerisation (C-terminal) domain"/>
    <property type="match status" value="1"/>
</dbReference>
<name>A0ABQ0C8A7_9PROT</name>
<dbReference type="InterPro" id="IPR004099">
    <property type="entry name" value="Pyr_nucl-diS_OxRdtase_dimer"/>
</dbReference>
<dbReference type="InterPro" id="IPR012999">
    <property type="entry name" value="Pyr_OxRdtase_I_AS"/>
</dbReference>
<evidence type="ECO:0000256" key="4">
    <source>
        <dbReference type="ARBA" id="ARBA00022630"/>
    </source>
</evidence>
<keyword evidence="15" id="KW-1185">Reference proteome</keyword>
<organism evidence="14 15">
    <name type="scientific">Candidatus Magnetaquiglobus chichijimensis</name>
    <dbReference type="NCBI Taxonomy" id="3141448"/>
    <lineage>
        <taxon>Bacteria</taxon>
        <taxon>Pseudomonadati</taxon>
        <taxon>Pseudomonadota</taxon>
        <taxon>Magnetococcia</taxon>
        <taxon>Magnetococcales</taxon>
        <taxon>Candidatus Magnetaquicoccaceae</taxon>
        <taxon>Candidatus Magnetaquiglobus</taxon>
    </lineage>
</organism>
<evidence type="ECO:0000259" key="12">
    <source>
        <dbReference type="Pfam" id="PF02852"/>
    </source>
</evidence>
<evidence type="ECO:0000256" key="7">
    <source>
        <dbReference type="ARBA" id="ARBA00023027"/>
    </source>
</evidence>
<accession>A0ABQ0C8A7</accession>
<reference evidence="14 15" key="1">
    <citation type="submission" date="2024-05" db="EMBL/GenBank/DDBJ databases">
        <authorList>
            <consortium name="Candidatus Magnetaquicoccaceae bacterium FCR-1 genome sequencing consortium"/>
            <person name="Shimoshige H."/>
            <person name="Shimamura S."/>
            <person name="Taoka A."/>
            <person name="Kobayashi H."/>
            <person name="Maekawa T."/>
        </authorList>
    </citation>
    <scope>NUCLEOTIDE SEQUENCE [LARGE SCALE GENOMIC DNA]</scope>
    <source>
        <strain evidence="14 15">FCR-1</strain>
    </source>
</reference>
<keyword evidence="5 11" id="KW-0274">FAD</keyword>
<dbReference type="InterPro" id="IPR023753">
    <property type="entry name" value="FAD/NAD-binding_dom"/>
</dbReference>
<dbReference type="Proteomes" id="UP001628193">
    <property type="component" value="Unassembled WGS sequence"/>
</dbReference>
<dbReference type="Pfam" id="PF07992">
    <property type="entry name" value="Pyr_redox_2"/>
    <property type="match status" value="1"/>
</dbReference>
<dbReference type="EC" id="1.8.1.4" evidence="2 11"/>
<dbReference type="InterPro" id="IPR016156">
    <property type="entry name" value="FAD/NAD-linked_Rdtase_dimer_sf"/>
</dbReference>
<evidence type="ECO:0000313" key="15">
    <source>
        <dbReference type="Proteomes" id="UP001628193"/>
    </source>
</evidence>
<protein>
    <recommendedName>
        <fullName evidence="3 11">Dihydrolipoyl dehydrogenase</fullName>
        <ecNumber evidence="2 11">1.8.1.4</ecNumber>
    </recommendedName>
</protein>
<sequence length="480" mass="50449">MRSEYQVAVIGAGPGGYSAAFLAAGQGLSTVLIDPESAPGGVCLHRGCIPSKALLHAARVITESREAGRMGIHFPAPTIDLERLRAWKTEIVTRLTTGLAQQCQLRGVTLVRGRASLLDPNHLRIEHPPSEPIQIRAGHIILATGSRPATLPDVDASLAGVMDSTTALSLEKIPASLLVVGAGNIGLELGTVYAALGAQVHVVEAGTGILPGTDRDLVRPLAARLGKTLASLTMNARLERVESISEGVRVTLTDGSGNRIVHDVEQMLIATGRTPASDIPGLERTRVTRDGRGAIQVDGSLRTAEPTILAIGDVTGGPMLAHRASAQARVAIATLCGAPPPERLPILPGVTYTDPEVAWAGLTETVAREQGIPVRAVRFPWAASGRAHTLERTEGVTKWILEPDSGRILGVGITGPGAGELIAEGILAMEHGLTIDRIAHCVHPHPTLSETMMEAAEIFSGSSIHFHAPRRDPRGAPPHR</sequence>
<feature type="domain" description="FAD/NAD(P)-binding" evidence="13">
    <location>
        <begin position="5"/>
        <end position="328"/>
    </location>
</feature>
<dbReference type="NCBIfam" id="TIGR01350">
    <property type="entry name" value="lipoamide_DH"/>
    <property type="match status" value="1"/>
</dbReference>
<comment type="caution">
    <text evidence="14">The sequence shown here is derived from an EMBL/GenBank/DDBJ whole genome shotgun (WGS) entry which is preliminary data.</text>
</comment>
<comment type="miscellaneous">
    <text evidence="11">The active site is a redox-active disulfide bond.</text>
</comment>
<keyword evidence="8" id="KW-1015">Disulfide bond</keyword>
<dbReference type="PIRSF" id="PIRSF000350">
    <property type="entry name" value="Mercury_reductase_MerA"/>
    <property type="match status" value="1"/>
</dbReference>